<sequence length="244" mass="25655">MISSKSIVITGAARGIGFELARQLSTSNIVFAVVRTPASADKLKVLAQTRPNLQVIQGDITDVASIKKSVEAVSVKSNGKIDILINNAGINVGEQMGLINVDPNDLNTQLTANVTGPVQTTIAYLPLLKAGDSKTIAFIGSRQGSLSLTTTQDDPAAFMGSYSVAKAALNMAIRKLSNELNSKENGQFSVLSLHPGWVATDMGGAQAPLTAEDSAKGLISVLEERGFPAETGRFYGYDGSEIAW</sequence>
<dbReference type="Pfam" id="PF00106">
    <property type="entry name" value="adh_short"/>
    <property type="match status" value="1"/>
</dbReference>
<reference evidence="2" key="1">
    <citation type="submission" date="2016-04" db="EMBL/GenBank/DDBJ databases">
        <authorList>
            <person name="Nguyen H.D."/>
            <person name="Samba Siva P."/>
            <person name="Cullis J."/>
            <person name="Levesque C.A."/>
            <person name="Hambleton S."/>
        </authorList>
    </citation>
    <scope>NUCLEOTIDE SEQUENCE</scope>
    <source>
        <strain evidence="2">DAOMC 236416</strain>
    </source>
</reference>
<dbReference type="PRINTS" id="PR00081">
    <property type="entry name" value="GDHRDH"/>
</dbReference>
<keyword evidence="3" id="KW-1185">Reference proteome</keyword>
<name>A0A177TJR0_9BASI</name>
<dbReference type="GO" id="GO:0016616">
    <property type="term" value="F:oxidoreductase activity, acting on the CH-OH group of donors, NAD or NADP as acceptor"/>
    <property type="evidence" value="ECO:0007669"/>
    <property type="project" value="TreeGrafter"/>
</dbReference>
<protein>
    <submittedName>
        <fullName evidence="2">Uncharacterized protein</fullName>
    </submittedName>
</protein>
<dbReference type="EMBL" id="LWDF02000230">
    <property type="protein sequence ID" value="KAE8251809.1"/>
    <property type="molecule type" value="Genomic_DNA"/>
</dbReference>
<dbReference type="PRINTS" id="PR00080">
    <property type="entry name" value="SDRFAMILY"/>
</dbReference>
<proteinExistence type="inferred from homology"/>
<evidence type="ECO:0000313" key="2">
    <source>
        <dbReference type="EMBL" id="KAE8251809.1"/>
    </source>
</evidence>
<evidence type="ECO:0000256" key="1">
    <source>
        <dbReference type="RuleBase" id="RU000363"/>
    </source>
</evidence>
<dbReference type="CDD" id="cd05325">
    <property type="entry name" value="carb_red_sniffer_like_SDR_c"/>
    <property type="match status" value="1"/>
</dbReference>
<dbReference type="InterPro" id="IPR036291">
    <property type="entry name" value="NAD(P)-bd_dom_sf"/>
</dbReference>
<organism evidence="2 3">
    <name type="scientific">Tilletia indica</name>
    <dbReference type="NCBI Taxonomy" id="43049"/>
    <lineage>
        <taxon>Eukaryota</taxon>
        <taxon>Fungi</taxon>
        <taxon>Dikarya</taxon>
        <taxon>Basidiomycota</taxon>
        <taxon>Ustilaginomycotina</taxon>
        <taxon>Exobasidiomycetes</taxon>
        <taxon>Tilletiales</taxon>
        <taxon>Tilletiaceae</taxon>
        <taxon>Tilletia</taxon>
    </lineage>
</organism>
<dbReference type="Gene3D" id="3.40.50.720">
    <property type="entry name" value="NAD(P)-binding Rossmann-like Domain"/>
    <property type="match status" value="1"/>
</dbReference>
<dbReference type="AlphaFoldDB" id="A0A177TJR0"/>
<accession>A0A177TJR0</accession>
<dbReference type="PANTHER" id="PTHR45458">
    <property type="entry name" value="SHORT-CHAIN DEHYDROGENASE/REDUCTASE SDR"/>
    <property type="match status" value="1"/>
</dbReference>
<dbReference type="InterPro" id="IPR052184">
    <property type="entry name" value="SDR_enzymes"/>
</dbReference>
<reference evidence="2" key="2">
    <citation type="journal article" date="2019" name="IMA Fungus">
        <title>Genome sequencing and comparison of five Tilletia species to identify candidate genes for the detection of regulated species infecting wheat.</title>
        <authorList>
            <person name="Nguyen H.D.T."/>
            <person name="Sultana T."/>
            <person name="Kesanakurti P."/>
            <person name="Hambleton S."/>
        </authorList>
    </citation>
    <scope>NUCLEOTIDE SEQUENCE</scope>
    <source>
        <strain evidence="2">DAOMC 236416</strain>
    </source>
</reference>
<dbReference type="PANTHER" id="PTHR45458:SF1">
    <property type="entry name" value="SHORT CHAIN DEHYDROGENASE"/>
    <property type="match status" value="1"/>
</dbReference>
<comment type="caution">
    <text evidence="2">The sequence shown here is derived from an EMBL/GenBank/DDBJ whole genome shotgun (WGS) entry which is preliminary data.</text>
</comment>
<dbReference type="InterPro" id="IPR002347">
    <property type="entry name" value="SDR_fam"/>
</dbReference>
<gene>
    <name evidence="2" type="ORF">A4X13_0g3834</name>
</gene>
<evidence type="ECO:0000313" key="3">
    <source>
        <dbReference type="Proteomes" id="UP000077521"/>
    </source>
</evidence>
<dbReference type="Proteomes" id="UP000077521">
    <property type="component" value="Unassembled WGS sequence"/>
</dbReference>
<comment type="similarity">
    <text evidence="1">Belongs to the short-chain dehydrogenases/reductases (SDR) family.</text>
</comment>
<dbReference type="SUPFAM" id="SSF51735">
    <property type="entry name" value="NAD(P)-binding Rossmann-fold domains"/>
    <property type="match status" value="1"/>
</dbReference>